<dbReference type="OrthoDB" id="6371339at2759"/>
<name>A0A7T8K7I5_CALRO</name>
<gene>
    <name evidence="2" type="ORF">FKW44_009670</name>
</gene>
<feature type="compositionally biased region" description="Basic and acidic residues" evidence="1">
    <location>
        <begin position="74"/>
        <end position="85"/>
    </location>
</feature>
<feature type="region of interest" description="Disordered" evidence="1">
    <location>
        <begin position="74"/>
        <end position="121"/>
    </location>
</feature>
<dbReference type="EMBL" id="CP045895">
    <property type="protein sequence ID" value="QQP49133.1"/>
    <property type="molecule type" value="Genomic_DNA"/>
</dbReference>
<dbReference type="AlphaFoldDB" id="A0A7T8K7I5"/>
<organism evidence="2 3">
    <name type="scientific">Caligus rogercresseyi</name>
    <name type="common">Sea louse</name>
    <dbReference type="NCBI Taxonomy" id="217165"/>
    <lineage>
        <taxon>Eukaryota</taxon>
        <taxon>Metazoa</taxon>
        <taxon>Ecdysozoa</taxon>
        <taxon>Arthropoda</taxon>
        <taxon>Crustacea</taxon>
        <taxon>Multicrustacea</taxon>
        <taxon>Hexanauplia</taxon>
        <taxon>Copepoda</taxon>
        <taxon>Siphonostomatoida</taxon>
        <taxon>Caligidae</taxon>
        <taxon>Caligus</taxon>
    </lineage>
</organism>
<evidence type="ECO:0000313" key="2">
    <source>
        <dbReference type="EMBL" id="QQP49133.1"/>
    </source>
</evidence>
<protein>
    <submittedName>
        <fullName evidence="2">Uncharacterized protein</fullName>
    </submittedName>
</protein>
<keyword evidence="3" id="KW-1185">Reference proteome</keyword>
<dbReference type="PANTHER" id="PTHR38681:SF1">
    <property type="entry name" value="RETROVIRUS-RELATED POL POLYPROTEIN FROM TRANSPOSON 412-LIKE PROTEIN"/>
    <property type="match status" value="1"/>
</dbReference>
<feature type="region of interest" description="Disordered" evidence="1">
    <location>
        <begin position="1"/>
        <end position="21"/>
    </location>
</feature>
<sequence length="121" mass="13955">MADMRPAPTNFHGKPQANVPRSLAHTSHVFVRNNTVRPPLTKPYDGPFEVVERFPKYFTLQLGTERKNVSIDRLKPAHTPQDFRPRHSTHQPFWDEPDMILDPEPNLPTKMMTSRGLDQEG</sequence>
<evidence type="ECO:0000256" key="1">
    <source>
        <dbReference type="SAM" id="MobiDB-lite"/>
    </source>
</evidence>
<dbReference type="Proteomes" id="UP000595437">
    <property type="component" value="Chromosome 6"/>
</dbReference>
<reference evidence="3" key="1">
    <citation type="submission" date="2021-01" db="EMBL/GenBank/DDBJ databases">
        <title>Caligus Genome Assembly.</title>
        <authorList>
            <person name="Gallardo-Escarate C."/>
        </authorList>
    </citation>
    <scope>NUCLEOTIDE SEQUENCE [LARGE SCALE GENOMIC DNA]</scope>
</reference>
<accession>A0A7T8K7I5</accession>
<dbReference type="PANTHER" id="PTHR38681">
    <property type="entry name" value="RETROVIRUS-RELATED POL POLYPROTEIN FROM TRANSPOSON 412-LIKE PROTEIN-RELATED"/>
    <property type="match status" value="1"/>
</dbReference>
<proteinExistence type="predicted"/>
<evidence type="ECO:0000313" key="3">
    <source>
        <dbReference type="Proteomes" id="UP000595437"/>
    </source>
</evidence>